<protein>
    <submittedName>
        <fullName evidence="1">DUF4865 family protein</fullName>
    </submittedName>
</protein>
<dbReference type="Proteomes" id="UP000674938">
    <property type="component" value="Unassembled WGS sequence"/>
</dbReference>
<gene>
    <name evidence="1" type="ORF">I6N95_18050</name>
</gene>
<evidence type="ECO:0000313" key="2">
    <source>
        <dbReference type="Proteomes" id="UP000674938"/>
    </source>
</evidence>
<keyword evidence="2" id="KW-1185">Reference proteome</keyword>
<dbReference type="EMBL" id="JAEEGA010000013">
    <property type="protein sequence ID" value="MBP1042921.1"/>
    <property type="molecule type" value="Genomic_DNA"/>
</dbReference>
<dbReference type="RefSeq" id="WP_209530633.1">
    <property type="nucleotide sequence ID" value="NZ_JAEEGA010000013.1"/>
</dbReference>
<accession>A0A940PG41</accession>
<organism evidence="1 2">
    <name type="scientific">Vagococcus allomyrinae</name>
    <dbReference type="NCBI Taxonomy" id="2794353"/>
    <lineage>
        <taxon>Bacteria</taxon>
        <taxon>Bacillati</taxon>
        <taxon>Bacillota</taxon>
        <taxon>Bacilli</taxon>
        <taxon>Lactobacillales</taxon>
        <taxon>Enterococcaceae</taxon>
        <taxon>Vagococcus</taxon>
    </lineage>
</organism>
<dbReference type="Pfam" id="PF16157">
    <property type="entry name" value="DUF4865"/>
    <property type="match status" value="1"/>
</dbReference>
<proteinExistence type="predicted"/>
<dbReference type="InterPro" id="IPR032349">
    <property type="entry name" value="DUF4865"/>
</dbReference>
<evidence type="ECO:0000313" key="1">
    <source>
        <dbReference type="EMBL" id="MBP1042921.1"/>
    </source>
</evidence>
<reference evidence="1" key="1">
    <citation type="submission" date="2020-12" db="EMBL/GenBank/DDBJ databases">
        <title>Vagococcus allomyrinae sp. nov. and Enterococcus lavae sp. nov., isolated from the larvae of Allomyrina dichotoma.</title>
        <authorList>
            <person name="Lee S.D."/>
        </authorList>
    </citation>
    <scope>NUCLEOTIDE SEQUENCE</scope>
    <source>
        <strain evidence="1">BWB3-3</strain>
    </source>
</reference>
<comment type="caution">
    <text evidence="1">The sequence shown here is derived from an EMBL/GenBank/DDBJ whole genome shotgun (WGS) entry which is preliminary data.</text>
</comment>
<sequence>MQAMQYKIGLPEDYDMTIIKNRVGQNGHKTDQFEDLLFKAYLVTEKASGSLANSYCPLYIWKQTEGMNKFIFGGFYDNIIQSFGWQQIEIGVTALVNLSDSFPKSRYMLETYHDILPQVSLTRLDFNQSLGKNEVGKVIIYNPEKWKYVVLTFFEEPPATVESDKQLYTLLHLSLGK</sequence>
<dbReference type="AlphaFoldDB" id="A0A940PG41"/>
<name>A0A940PG41_9ENTE</name>